<dbReference type="Gene3D" id="3.40.50.720">
    <property type="entry name" value="NAD(P)-binding Rossmann-like Domain"/>
    <property type="match status" value="1"/>
</dbReference>
<dbReference type="GO" id="GO:0070979">
    <property type="term" value="P:protein K11-linked ubiquitination"/>
    <property type="evidence" value="ECO:0007669"/>
    <property type="project" value="TreeGrafter"/>
</dbReference>
<protein>
    <submittedName>
        <fullName evidence="6">Uncharacterized protein</fullName>
    </submittedName>
</protein>
<dbReference type="InterPro" id="IPR036291">
    <property type="entry name" value="NAD(P)-bd_dom_sf"/>
</dbReference>
<feature type="transmembrane region" description="Helical" evidence="5">
    <location>
        <begin position="249"/>
        <end position="272"/>
    </location>
</feature>
<dbReference type="OrthoDB" id="1898560at2759"/>
<gene>
    <name evidence="6" type="ORF">GIB67_012864</name>
</gene>
<evidence type="ECO:0000313" key="6">
    <source>
        <dbReference type="EMBL" id="KAF6165967.1"/>
    </source>
</evidence>
<evidence type="ECO:0000256" key="5">
    <source>
        <dbReference type="SAM" id="Phobius"/>
    </source>
</evidence>
<evidence type="ECO:0000313" key="7">
    <source>
        <dbReference type="Proteomes" id="UP000541444"/>
    </source>
</evidence>
<keyword evidence="7" id="KW-1185">Reference proteome</keyword>
<evidence type="ECO:0000256" key="1">
    <source>
        <dbReference type="ARBA" id="ARBA00022618"/>
    </source>
</evidence>
<dbReference type="GO" id="GO:0051301">
    <property type="term" value="P:cell division"/>
    <property type="evidence" value="ECO:0007669"/>
    <property type="project" value="UniProtKB-KW"/>
</dbReference>
<dbReference type="SUPFAM" id="SSF51735">
    <property type="entry name" value="NAD(P)-binding Rossmann-fold domains"/>
    <property type="match status" value="1"/>
</dbReference>
<dbReference type="EMBL" id="JACGCM010000816">
    <property type="protein sequence ID" value="KAF6165967.1"/>
    <property type="molecule type" value="Genomic_DNA"/>
</dbReference>
<accession>A0A7J7NFM8</accession>
<reference evidence="6 7" key="1">
    <citation type="journal article" date="2020" name="IScience">
        <title>Genome Sequencing of the Endangered Kingdonia uniflora (Circaeasteraceae, Ranunculales) Reveals Potential Mechanisms of Evolutionary Specialization.</title>
        <authorList>
            <person name="Sun Y."/>
            <person name="Deng T."/>
            <person name="Zhang A."/>
            <person name="Moore M.J."/>
            <person name="Landis J.B."/>
            <person name="Lin N."/>
            <person name="Zhang H."/>
            <person name="Zhang X."/>
            <person name="Huang J."/>
            <person name="Zhang X."/>
            <person name="Sun H."/>
            <person name="Wang H."/>
        </authorList>
    </citation>
    <scope>NUCLEOTIDE SEQUENCE [LARGE SCALE GENOMIC DNA]</scope>
    <source>
        <strain evidence="6">TB1705</strain>
        <tissue evidence="6">Leaf</tissue>
    </source>
</reference>
<proteinExistence type="predicted"/>
<keyword evidence="3" id="KW-0833">Ubl conjugation pathway</keyword>
<evidence type="ECO:0000256" key="3">
    <source>
        <dbReference type="ARBA" id="ARBA00022786"/>
    </source>
</evidence>
<dbReference type="AlphaFoldDB" id="A0A7J7NFM8"/>
<dbReference type="GO" id="GO:0045842">
    <property type="term" value="P:positive regulation of mitotic metaphase/anaphase transition"/>
    <property type="evidence" value="ECO:0007669"/>
    <property type="project" value="TreeGrafter"/>
</dbReference>
<keyword evidence="5" id="KW-0812">Transmembrane</keyword>
<keyword evidence="5" id="KW-0472">Membrane</keyword>
<name>A0A7J7NFM8_9MAGN</name>
<dbReference type="Proteomes" id="UP000541444">
    <property type="component" value="Unassembled WGS sequence"/>
</dbReference>
<evidence type="ECO:0000256" key="4">
    <source>
        <dbReference type="ARBA" id="ARBA00023306"/>
    </source>
</evidence>
<dbReference type="PANTHER" id="PTHR12830:SF9">
    <property type="entry name" value="ANAPHASE-PROMOTING COMPLEX SUBUNIT 5"/>
    <property type="match status" value="1"/>
</dbReference>
<dbReference type="PANTHER" id="PTHR12830">
    <property type="entry name" value="ANAPHASE-PROMOTING COMPLEX SUBUNIT 5"/>
    <property type="match status" value="1"/>
</dbReference>
<dbReference type="GO" id="GO:0031145">
    <property type="term" value="P:anaphase-promoting complex-dependent catabolic process"/>
    <property type="evidence" value="ECO:0007669"/>
    <property type="project" value="TreeGrafter"/>
</dbReference>
<sequence>ELTIVSGVPNSGKSEWIDALLCNINENVGWKFVLCSMENQSCDNILEPKLDELMNYIKEVTGILSDMISEQLTRGLSSMASPDDLFALFSSLRGYNSSHEFNQVPLAPPDMIAMVDNQILLDSYSHLGMYLRRCLLAFNLLKFEVLLTCHLMSRLGLKVDTQNVQIVAVLPIDIMDPTCIASLASFLKIRFGRLDILVNNVGVTGVVMDPETFGAFEDGFDSSVKKWKARLEQLTTRKTVIPFSVVDSWYGIGMCLCGSLDFGVFFVTMWIWTDL</sequence>
<comment type="caution">
    <text evidence="6">The sequence shown here is derived from an EMBL/GenBank/DDBJ whole genome shotgun (WGS) entry which is preliminary data.</text>
</comment>
<dbReference type="GO" id="GO:0005680">
    <property type="term" value="C:anaphase-promoting complex"/>
    <property type="evidence" value="ECO:0007669"/>
    <property type="project" value="InterPro"/>
</dbReference>
<organism evidence="6 7">
    <name type="scientific">Kingdonia uniflora</name>
    <dbReference type="NCBI Taxonomy" id="39325"/>
    <lineage>
        <taxon>Eukaryota</taxon>
        <taxon>Viridiplantae</taxon>
        <taxon>Streptophyta</taxon>
        <taxon>Embryophyta</taxon>
        <taxon>Tracheophyta</taxon>
        <taxon>Spermatophyta</taxon>
        <taxon>Magnoliopsida</taxon>
        <taxon>Ranunculales</taxon>
        <taxon>Circaeasteraceae</taxon>
        <taxon>Kingdonia</taxon>
    </lineage>
</organism>
<feature type="non-terminal residue" evidence="6">
    <location>
        <position position="1"/>
    </location>
</feature>
<keyword evidence="2" id="KW-0498">Mitosis</keyword>
<dbReference type="InterPro" id="IPR037679">
    <property type="entry name" value="Apc5"/>
</dbReference>
<evidence type="ECO:0000256" key="2">
    <source>
        <dbReference type="ARBA" id="ARBA00022776"/>
    </source>
</evidence>
<keyword evidence="5" id="KW-1133">Transmembrane helix</keyword>
<keyword evidence="1" id="KW-0132">Cell division</keyword>
<keyword evidence="4" id="KW-0131">Cell cycle</keyword>